<dbReference type="Pfam" id="PF11833">
    <property type="entry name" value="CPP1-like"/>
    <property type="match status" value="1"/>
</dbReference>
<accession>A0AA38L800</accession>
<gene>
    <name evidence="1" type="ORF">KI387_023945</name>
</gene>
<evidence type="ECO:0000313" key="2">
    <source>
        <dbReference type="Proteomes" id="UP000824469"/>
    </source>
</evidence>
<protein>
    <recommendedName>
        <fullName evidence="3">J domain-containing protein</fullName>
    </recommendedName>
</protein>
<organism evidence="1 2">
    <name type="scientific">Taxus chinensis</name>
    <name type="common">Chinese yew</name>
    <name type="synonym">Taxus wallichiana var. chinensis</name>
    <dbReference type="NCBI Taxonomy" id="29808"/>
    <lineage>
        <taxon>Eukaryota</taxon>
        <taxon>Viridiplantae</taxon>
        <taxon>Streptophyta</taxon>
        <taxon>Embryophyta</taxon>
        <taxon>Tracheophyta</taxon>
        <taxon>Spermatophyta</taxon>
        <taxon>Pinopsida</taxon>
        <taxon>Pinidae</taxon>
        <taxon>Conifers II</taxon>
        <taxon>Cupressales</taxon>
        <taxon>Taxaceae</taxon>
        <taxon>Taxus</taxon>
    </lineage>
</organism>
<sequence length="79" mass="8961">VLGVSPLEKFEKIKASYTRKSKDAERRGDEAAMAQLERAYDKIMMAQLSNRKQGMTFGSVKVSKDIRYADKQPVIPWAP</sequence>
<dbReference type="InterPro" id="IPR021788">
    <property type="entry name" value="CPP1-like"/>
</dbReference>
<dbReference type="GO" id="GO:0031969">
    <property type="term" value="C:chloroplast membrane"/>
    <property type="evidence" value="ECO:0007669"/>
    <property type="project" value="TreeGrafter"/>
</dbReference>
<evidence type="ECO:0000313" key="1">
    <source>
        <dbReference type="EMBL" id="KAH9315318.1"/>
    </source>
</evidence>
<feature type="non-terminal residue" evidence="1">
    <location>
        <position position="79"/>
    </location>
</feature>
<reference evidence="1 2" key="1">
    <citation type="journal article" date="2021" name="Nat. Plants">
        <title>The Taxus genome provides insights into paclitaxel biosynthesis.</title>
        <authorList>
            <person name="Xiong X."/>
            <person name="Gou J."/>
            <person name="Liao Q."/>
            <person name="Li Y."/>
            <person name="Zhou Q."/>
            <person name="Bi G."/>
            <person name="Li C."/>
            <person name="Du R."/>
            <person name="Wang X."/>
            <person name="Sun T."/>
            <person name="Guo L."/>
            <person name="Liang H."/>
            <person name="Lu P."/>
            <person name="Wu Y."/>
            <person name="Zhang Z."/>
            <person name="Ro D.K."/>
            <person name="Shang Y."/>
            <person name="Huang S."/>
            <person name="Yan J."/>
        </authorList>
    </citation>
    <scope>NUCLEOTIDE SEQUENCE [LARGE SCALE GENOMIC DNA]</scope>
    <source>
        <strain evidence="1">Ta-2019</strain>
    </source>
</reference>
<dbReference type="AlphaFoldDB" id="A0AA38L800"/>
<name>A0AA38L800_TAXCH</name>
<keyword evidence="2" id="KW-1185">Reference proteome</keyword>
<dbReference type="EMBL" id="JAHRHJ020000005">
    <property type="protein sequence ID" value="KAH9315318.1"/>
    <property type="molecule type" value="Genomic_DNA"/>
</dbReference>
<dbReference type="PANTHER" id="PTHR33372:SF5">
    <property type="entry name" value="PROTEIN CHLOROPLAST J-LIKE DOMAIN 1, CHLOROPLASTIC"/>
    <property type="match status" value="1"/>
</dbReference>
<evidence type="ECO:0008006" key="3">
    <source>
        <dbReference type="Google" id="ProtNLM"/>
    </source>
</evidence>
<comment type="caution">
    <text evidence="1">The sequence shown here is derived from an EMBL/GenBank/DDBJ whole genome shotgun (WGS) entry which is preliminary data.</text>
</comment>
<proteinExistence type="predicted"/>
<dbReference type="Proteomes" id="UP000824469">
    <property type="component" value="Unassembled WGS sequence"/>
</dbReference>
<dbReference type="PANTHER" id="PTHR33372">
    <property type="match status" value="1"/>
</dbReference>
<feature type="non-terminal residue" evidence="1">
    <location>
        <position position="1"/>
    </location>
</feature>